<accession>A0ACC5R3G9</accession>
<dbReference type="Proteomes" id="UP000616151">
    <property type="component" value="Unassembled WGS sequence"/>
</dbReference>
<name>A0ACC5R3G9_9HYPH</name>
<proteinExistence type="predicted"/>
<dbReference type="EMBL" id="JAENHL010000007">
    <property type="protein sequence ID" value="MBK1867199.1"/>
    <property type="molecule type" value="Genomic_DNA"/>
</dbReference>
<gene>
    <name evidence="1" type="ORF">JHL16_12655</name>
</gene>
<keyword evidence="2" id="KW-1185">Reference proteome</keyword>
<comment type="caution">
    <text evidence="1">The sequence shown here is derived from an EMBL/GenBank/DDBJ whole genome shotgun (WGS) entry which is preliminary data.</text>
</comment>
<sequence length="269" mass="29693">MMEKRPPILQDFLDQLYDALQSSPGLPEAGRCIDRVFTALVDYRGPGQNTPGRLPACAHLAPALDNARLSHRALADSFAALEPHLTWTKRAQSHPTASANFVDGHANALIVGPGAYEGRDDVWVGVSLLAPHVRYPDHNHGPEETYLALSEGKFQHGEEDWYAPGIGGKFYNTPNIRHAMASGDKPFFAIWCLPVGERPPVTLPKFKQFDNVRYRGPTWLSYDLRAGDGGAILEVYGDGYYEVQFDYPGGLTNKTVDAFPEEQLEKLSG</sequence>
<evidence type="ECO:0000313" key="1">
    <source>
        <dbReference type="EMBL" id="MBK1867199.1"/>
    </source>
</evidence>
<organism evidence="1 2">
    <name type="scientific">Taklimakanibacter albus</name>
    <dbReference type="NCBI Taxonomy" id="2800327"/>
    <lineage>
        <taxon>Bacteria</taxon>
        <taxon>Pseudomonadati</taxon>
        <taxon>Pseudomonadota</taxon>
        <taxon>Alphaproteobacteria</taxon>
        <taxon>Hyphomicrobiales</taxon>
        <taxon>Aestuariivirgaceae</taxon>
        <taxon>Taklimakanibacter</taxon>
    </lineage>
</organism>
<protein>
    <submittedName>
        <fullName evidence="1">Transcriptional regulator</fullName>
    </submittedName>
</protein>
<evidence type="ECO:0000313" key="2">
    <source>
        <dbReference type="Proteomes" id="UP000616151"/>
    </source>
</evidence>
<reference evidence="1" key="1">
    <citation type="submission" date="2021-01" db="EMBL/GenBank/DDBJ databases">
        <authorList>
            <person name="Sun Q."/>
        </authorList>
    </citation>
    <scope>NUCLEOTIDE SEQUENCE</scope>
    <source>
        <strain evidence="1">YIM B02566</strain>
    </source>
</reference>